<comment type="caution">
    <text evidence="1">The sequence shown here is derived from an EMBL/GenBank/DDBJ whole genome shotgun (WGS) entry which is preliminary data.</text>
</comment>
<reference evidence="2" key="1">
    <citation type="journal article" date="2023" name="Hortic. Res.">
        <title>A chromosome-level phased genome enabling allele-level studies in sweet orange: a case study on citrus Huanglongbing tolerance.</title>
        <authorList>
            <person name="Wu B."/>
            <person name="Yu Q."/>
            <person name="Deng Z."/>
            <person name="Duan Y."/>
            <person name="Luo F."/>
            <person name="Gmitter F. Jr."/>
        </authorList>
    </citation>
    <scope>NUCLEOTIDE SEQUENCE [LARGE SCALE GENOMIC DNA]</scope>
    <source>
        <strain evidence="2">cv. Valencia</strain>
    </source>
</reference>
<proteinExistence type="predicted"/>
<evidence type="ECO:0000313" key="1">
    <source>
        <dbReference type="EMBL" id="KAH9789753.1"/>
    </source>
</evidence>
<accession>A0ACB8MV30</accession>
<evidence type="ECO:0000313" key="2">
    <source>
        <dbReference type="Proteomes" id="UP000829398"/>
    </source>
</evidence>
<protein>
    <submittedName>
        <fullName evidence="1">Uncharacterized protein</fullName>
    </submittedName>
</protein>
<organism evidence="1 2">
    <name type="scientific">Citrus sinensis</name>
    <name type="common">Sweet orange</name>
    <name type="synonym">Citrus aurantium var. sinensis</name>
    <dbReference type="NCBI Taxonomy" id="2711"/>
    <lineage>
        <taxon>Eukaryota</taxon>
        <taxon>Viridiplantae</taxon>
        <taxon>Streptophyta</taxon>
        <taxon>Embryophyta</taxon>
        <taxon>Tracheophyta</taxon>
        <taxon>Spermatophyta</taxon>
        <taxon>Magnoliopsida</taxon>
        <taxon>eudicotyledons</taxon>
        <taxon>Gunneridae</taxon>
        <taxon>Pentapetalae</taxon>
        <taxon>rosids</taxon>
        <taxon>malvids</taxon>
        <taxon>Sapindales</taxon>
        <taxon>Rutaceae</taxon>
        <taxon>Aurantioideae</taxon>
        <taxon>Citrus</taxon>
    </lineage>
</organism>
<sequence>MYIRGQGKIGYIIGDKKVPANDDPLYATWDAENSMVMPWLVNSIEEDISSNYMCYPIVKELWNNVSDDSVIKYFNSLKRLWQDLDLFNTYEWKSVDDCNHYKKIVEDNRIYKFLAGLNIEFDEVRGRIIGRPPLTPIGEVFTKVRREESRRSVMLGKRSTGESIENSALITDAVAYKTANYQRRSDDKSQAWCDHCHKPRHTREKCWKLHGKPKKWKSSKQGEKNRGIPSANKANSGHFNKEQIDKLLKLIKSNFSFGNQIPAPALIPFIVSNDSPIILDLDVPIAIRKVMEEMNALRRSGTWEILDPPRGKKIVGCKWVFTIKCNADGSVERYKARLVAKGFTQTYGIDYQETSAPVVKINSIRILLSLAVNSDWPLHQVDVENAFLNGDIKEEVFMSLPPGFEKRLALKKRLGKKFQIKDLRVLKYFLGMEFARSKEGIFVNQRKYVLDLIGETGLLGCKMVETPIDPNLKLQPAKVEEVNDREQYQKLVGKLIYLSHTRPDIAFAVSMIWHNQLPAMSSCIQNLTRLIVRVCGTSKSVFHSSSVRSFVQLRHLEISNCMNLEEIVFLELEESMEEEKDIIFPQLNFLKIKDLVNVTSFCSGNYIEFPSLKELQIQRCPMLKAFILKNMTTDLKGGKKVETMSSVEIQPFFNEKVALPSLEEMVLSNMDNLKMIWLNQFADDSFCKLKLMKVESCKRLLTIFPPQICGRFLKLESLMVTNCGSLEEIFDLEGMDFEEQGSGAVTQLRELYLSRLPKLKSIWNKDPHKMFSSSPNLLKLRIFACQSLKSLFPASIARSLLQLEKLYIKNCGVEEIVAKEGRAEATVGFVFPSLISLTLCELPHLRTFYHGMYTLEWPVLKKLKAYGCDKVSIFVPEHISFEEIKGIPAEQPHFFDDQVFRNLEELSLSKKDITMIWQDHFLEHLLSKLKVLNVSYDDESAVFPLGLLQRARNLEKLVLSYGSYKEICSSEEVEEHAGRLTHIKTLKLNKLSDLTHMWKQDSKLDLMLQNLEILEIKYCGNMMNLVPSRASFRNLTVLEVCDCERLVSVVTSPTAKCLVQLRKMTISKCKMVTEVIASDQGDVVKVEIVFNKLKELFLESLESLRSFCSGANYAFNFPCLEDLMVIKCPNMKTFSAGVLKTPRLWDVQNLELNEACWAGDVNTTIQQLHEKMAKRPKIEDSGESETSTSEETDHEEDGEGSKEIEFPATSEDEEESETSMSEEIDEEEDEGNCEEEKENGDD</sequence>
<dbReference type="Proteomes" id="UP000829398">
    <property type="component" value="Chromosome 2"/>
</dbReference>
<gene>
    <name evidence="1" type="ORF">KPL71_003164</name>
</gene>
<name>A0ACB8MV30_CITSI</name>
<dbReference type="EMBL" id="CM039171">
    <property type="protein sequence ID" value="KAH9789753.1"/>
    <property type="molecule type" value="Genomic_DNA"/>
</dbReference>
<keyword evidence="2" id="KW-1185">Reference proteome</keyword>